<dbReference type="InterPro" id="IPR010730">
    <property type="entry name" value="HET"/>
</dbReference>
<dbReference type="Proteomes" id="UP000724874">
    <property type="component" value="Unassembled WGS sequence"/>
</dbReference>
<evidence type="ECO:0000259" key="1">
    <source>
        <dbReference type="Pfam" id="PF06985"/>
    </source>
</evidence>
<gene>
    <name evidence="2" type="ORF">CPB84DRAFT_1794272</name>
</gene>
<dbReference type="SUPFAM" id="SSF63724">
    <property type="entry name" value="Cytolysin/lectin"/>
    <property type="match status" value="2"/>
</dbReference>
<sequence length="561" mass="63588">MRLINAKTMMVEDFWNKVPVYAILSHTWGDEEALLDGFTYVWVDTCCIDKTSSSELSEAINSMYKWYQEAEVCYAYLVDVSASENAFDVDSQFRRCKWFTRGWTLQELIAPLSLVFYDKKWMEIGTKSSLRKVITQVTNISKQVLLVNHSGEISIAARMLWAANRQTTRIEDMAYCLLGLFGINMPILYGEGQNAFTRLQREIIATSDDHTIFAWTGGHGGAGGAGLLAKSPADFTGASHLAHQKVDNNRSPYNITNVGLSIELPLQPVDGHANLFRALLNCTPMYGIYLNKDEEGQYTFTIKNPQNYKRERIYIKEPVPSRFDVMQWMRPRTNYQFLIKTLPDARIDGFAATQFYPESDTNWSRVPSSPGVLHRLTLAGSGISGGILFESQSGLYERFVVMIGMHNYNVWCDIVTNISPRLTIHDKYGALKSNYQYLVDITITTSKPPNVSAGGFDDLDLTMPQAAYLVESANWQRRQDQSLALAFKNSGTSGHLLLGMHNYKPWSDVVLDIKNQAGAAREIRDSYYNGSRGHRLWDWDVDVKVKLTRELYVEGSFVMNI</sequence>
<reference evidence="2" key="1">
    <citation type="submission" date="2020-11" db="EMBL/GenBank/DDBJ databases">
        <authorList>
            <consortium name="DOE Joint Genome Institute"/>
            <person name="Ahrendt S."/>
            <person name="Riley R."/>
            <person name="Andreopoulos W."/>
            <person name="LaButti K."/>
            <person name="Pangilinan J."/>
            <person name="Ruiz-duenas F.J."/>
            <person name="Barrasa J.M."/>
            <person name="Sanchez-Garcia M."/>
            <person name="Camarero S."/>
            <person name="Miyauchi S."/>
            <person name="Serrano A."/>
            <person name="Linde D."/>
            <person name="Babiker R."/>
            <person name="Drula E."/>
            <person name="Ayuso-Fernandez I."/>
            <person name="Pacheco R."/>
            <person name="Padilla G."/>
            <person name="Ferreira P."/>
            <person name="Barriuso J."/>
            <person name="Kellner H."/>
            <person name="Castanera R."/>
            <person name="Alfaro M."/>
            <person name="Ramirez L."/>
            <person name="Pisabarro A.G."/>
            <person name="Kuo A."/>
            <person name="Tritt A."/>
            <person name="Lipzen A."/>
            <person name="He G."/>
            <person name="Yan M."/>
            <person name="Ng V."/>
            <person name="Cullen D."/>
            <person name="Martin F."/>
            <person name="Rosso M.-N."/>
            <person name="Henrissat B."/>
            <person name="Hibbett D."/>
            <person name="Martinez A.T."/>
            <person name="Grigoriev I.V."/>
        </authorList>
    </citation>
    <scope>NUCLEOTIDE SEQUENCE</scope>
    <source>
        <strain evidence="2">AH 44721</strain>
    </source>
</reference>
<evidence type="ECO:0000313" key="3">
    <source>
        <dbReference type="Proteomes" id="UP000724874"/>
    </source>
</evidence>
<dbReference type="PANTHER" id="PTHR10622:SF10">
    <property type="entry name" value="HET DOMAIN-CONTAINING PROTEIN"/>
    <property type="match status" value="1"/>
</dbReference>
<feature type="domain" description="Heterokaryon incompatibility" evidence="1">
    <location>
        <begin position="36"/>
        <end position="88"/>
    </location>
</feature>
<proteinExistence type="predicted"/>
<keyword evidence="3" id="KW-1185">Reference proteome</keyword>
<protein>
    <recommendedName>
        <fullName evidence="1">Heterokaryon incompatibility domain-containing protein</fullName>
    </recommendedName>
</protein>
<feature type="non-terminal residue" evidence="2">
    <location>
        <position position="1"/>
    </location>
</feature>
<dbReference type="Gene3D" id="2.60.270.20">
    <property type="entry name" value="Cytolysin/lectin"/>
    <property type="match status" value="2"/>
</dbReference>
<organism evidence="2 3">
    <name type="scientific">Gymnopilus junonius</name>
    <name type="common">Spectacular rustgill mushroom</name>
    <name type="synonym">Gymnopilus spectabilis subsp. junonius</name>
    <dbReference type="NCBI Taxonomy" id="109634"/>
    <lineage>
        <taxon>Eukaryota</taxon>
        <taxon>Fungi</taxon>
        <taxon>Dikarya</taxon>
        <taxon>Basidiomycota</taxon>
        <taxon>Agaricomycotina</taxon>
        <taxon>Agaricomycetes</taxon>
        <taxon>Agaricomycetidae</taxon>
        <taxon>Agaricales</taxon>
        <taxon>Agaricineae</taxon>
        <taxon>Hymenogastraceae</taxon>
        <taxon>Gymnopilus</taxon>
    </lineage>
</organism>
<name>A0A9P5NBV4_GYMJU</name>
<dbReference type="InterPro" id="IPR009960">
    <property type="entry name" value="Fruit_body_lectin_fun"/>
</dbReference>
<dbReference type="PANTHER" id="PTHR10622">
    <property type="entry name" value="HET DOMAIN-CONTAINING PROTEIN"/>
    <property type="match status" value="1"/>
</dbReference>
<dbReference type="AlphaFoldDB" id="A0A9P5NBV4"/>
<dbReference type="Pfam" id="PF07367">
    <property type="entry name" value="FB_lectin"/>
    <property type="match status" value="2"/>
</dbReference>
<accession>A0A9P5NBV4</accession>
<dbReference type="EMBL" id="JADNYJ010000160">
    <property type="protein sequence ID" value="KAF8878275.1"/>
    <property type="molecule type" value="Genomic_DNA"/>
</dbReference>
<comment type="caution">
    <text evidence="2">The sequence shown here is derived from an EMBL/GenBank/DDBJ whole genome shotgun (WGS) entry which is preliminary data.</text>
</comment>
<dbReference type="OrthoDB" id="5122891at2759"/>
<dbReference type="Pfam" id="PF06985">
    <property type="entry name" value="HET"/>
    <property type="match status" value="1"/>
</dbReference>
<dbReference type="InterPro" id="IPR015926">
    <property type="entry name" value="Cytolysin/lectin"/>
</dbReference>
<evidence type="ECO:0000313" key="2">
    <source>
        <dbReference type="EMBL" id="KAF8878275.1"/>
    </source>
</evidence>